<name>A0ABP8ZD05_9ACTN</name>
<accession>A0ABP8ZD05</accession>
<reference evidence="2" key="1">
    <citation type="journal article" date="2019" name="Int. J. Syst. Evol. Microbiol.">
        <title>The Global Catalogue of Microorganisms (GCM) 10K type strain sequencing project: providing services to taxonomists for standard genome sequencing and annotation.</title>
        <authorList>
            <consortium name="The Broad Institute Genomics Platform"/>
            <consortium name="The Broad Institute Genome Sequencing Center for Infectious Disease"/>
            <person name="Wu L."/>
            <person name="Ma J."/>
        </authorList>
    </citation>
    <scope>NUCLEOTIDE SEQUENCE [LARGE SCALE GENOMIC DNA]</scope>
    <source>
        <strain evidence="2">JCM 18077</strain>
    </source>
</reference>
<protein>
    <submittedName>
        <fullName evidence="1">Uncharacterized protein</fullName>
    </submittedName>
</protein>
<keyword evidence="2" id="KW-1185">Reference proteome</keyword>
<proteinExistence type="predicted"/>
<evidence type="ECO:0000313" key="2">
    <source>
        <dbReference type="Proteomes" id="UP001500822"/>
    </source>
</evidence>
<dbReference type="EMBL" id="BAABIE010000011">
    <property type="protein sequence ID" value="GAA4753034.1"/>
    <property type="molecule type" value="Genomic_DNA"/>
</dbReference>
<gene>
    <name evidence="1" type="ORF">GCM10023217_25290</name>
</gene>
<evidence type="ECO:0000313" key="1">
    <source>
        <dbReference type="EMBL" id="GAA4753034.1"/>
    </source>
</evidence>
<comment type="caution">
    <text evidence="1">The sequence shown here is derived from an EMBL/GenBank/DDBJ whole genome shotgun (WGS) entry which is preliminary data.</text>
</comment>
<dbReference type="Proteomes" id="UP001500822">
    <property type="component" value="Unassembled WGS sequence"/>
</dbReference>
<dbReference type="RefSeq" id="WP_008376919.1">
    <property type="nucleotide sequence ID" value="NZ_BAABIE010000011.1"/>
</dbReference>
<organism evidence="1 2">
    <name type="scientific">Gordonia alkaliphila</name>
    <dbReference type="NCBI Taxonomy" id="1053547"/>
    <lineage>
        <taxon>Bacteria</taxon>
        <taxon>Bacillati</taxon>
        <taxon>Actinomycetota</taxon>
        <taxon>Actinomycetes</taxon>
        <taxon>Mycobacteriales</taxon>
        <taxon>Gordoniaceae</taxon>
        <taxon>Gordonia</taxon>
    </lineage>
</organism>
<sequence>MSPLTSRSGARLAVTRTDDVLPGHAALITVVSAGADIIDLDPVSAYKLGRLLIDAAGDEGYREHLIALGRLSPGARSMNLAEAIEQHNDANAVVPGDADYLYSSGTPDDKGLLNAAIELIPEAWAIDIAAAAAAEKMGVSYAPARTGLRTDVIQRLTTAFAEREGDPDWASLSQGRQLDELFPKYNGIGVWELLDELGITAVYVSYA</sequence>